<evidence type="ECO:0000313" key="2">
    <source>
        <dbReference type="Proteomes" id="UP001198862"/>
    </source>
</evidence>
<gene>
    <name evidence="1" type="ORF">LJ725_03850</name>
</gene>
<name>A0ABS8KPU9_9HYPH</name>
<organism evidence="1 2">
    <name type="scientific">Reyranella aquatilis</name>
    <dbReference type="NCBI Taxonomy" id="2035356"/>
    <lineage>
        <taxon>Bacteria</taxon>
        <taxon>Pseudomonadati</taxon>
        <taxon>Pseudomonadota</taxon>
        <taxon>Alphaproteobacteria</taxon>
        <taxon>Hyphomicrobiales</taxon>
        <taxon>Reyranellaceae</taxon>
        <taxon>Reyranella</taxon>
    </lineage>
</organism>
<keyword evidence="2" id="KW-1185">Reference proteome</keyword>
<accession>A0ABS8KPU9</accession>
<dbReference type="Proteomes" id="UP001198862">
    <property type="component" value="Unassembled WGS sequence"/>
</dbReference>
<dbReference type="RefSeq" id="WP_230549286.1">
    <property type="nucleotide sequence ID" value="NZ_JAJISD010000001.1"/>
</dbReference>
<protein>
    <recommendedName>
        <fullName evidence="3">Glycine reductase</fullName>
    </recommendedName>
</protein>
<evidence type="ECO:0000313" key="1">
    <source>
        <dbReference type="EMBL" id="MCC8428087.1"/>
    </source>
</evidence>
<reference evidence="1 2" key="1">
    <citation type="submission" date="2021-11" db="EMBL/GenBank/DDBJ databases">
        <authorList>
            <person name="Lee D.-H."/>
            <person name="Kim S.-B."/>
        </authorList>
    </citation>
    <scope>NUCLEOTIDE SEQUENCE [LARGE SCALE GENOMIC DNA]</scope>
    <source>
        <strain evidence="1 2">KCTC 52223</strain>
    </source>
</reference>
<evidence type="ECO:0008006" key="3">
    <source>
        <dbReference type="Google" id="ProtNLM"/>
    </source>
</evidence>
<proteinExistence type="predicted"/>
<dbReference type="EMBL" id="JAJISD010000001">
    <property type="protein sequence ID" value="MCC8428087.1"/>
    <property type="molecule type" value="Genomic_DNA"/>
</dbReference>
<sequence length="159" mass="17836">MTETVRYMERTRDYYRALGYPSDYVWAHFDDVTFARLDKPLSQARIGLVTTASPPDLGNRDASGQRRVWSEAISAAPAKLFTDNLAWDKESTHTDDRASFLPVEALQERMAEGMVGGLAERFHGVPTEYSQRKTMEIDAPQVLERLRADGADAALLSPL</sequence>
<comment type="caution">
    <text evidence="1">The sequence shown here is derived from an EMBL/GenBank/DDBJ whole genome shotgun (WGS) entry which is preliminary data.</text>
</comment>